<dbReference type="GO" id="GO:0008270">
    <property type="term" value="F:zinc ion binding"/>
    <property type="evidence" value="ECO:0007669"/>
    <property type="project" value="InterPro"/>
</dbReference>
<sequence length="379" mass="43595">MDIELHPVTIREVVDGYTDDGEGGVFGYGGRLNIRPPYQREFVYKQKQRDAVIDTIFKGFPLNVFYWVENEDGTFEILDGQQRTVSLSQYANGDFSVEVNGNLKGFPNLTPDEQKKFLDYELLVYRCKGEDSEKLDWFRTINIAGEKLEDQELLNATYYGPWLTHAKSIFSKTGGAAYGLGEKYLVGEPIRQKYLETALKWIAARDGLDHHKQYMAKHQHDQNANELWSYFRTVIYWVEDTFPKYRALMKGQPWGPLYDQYGQQQFDTDALETEIAALIQDKEVGNNRGIYQYVLTRDPKHLSLRQFDDDQRLEMYERQGGRCANGTKCKTVGNDDGQQVFDISQMDADHIVPWSKGGKTEAENGQMLCIGCNRSKGDL</sequence>
<dbReference type="Pfam" id="PF03235">
    <property type="entry name" value="GmrSD_N"/>
    <property type="match status" value="1"/>
</dbReference>
<name>A0A857LMJ6_9ACTN</name>
<dbReference type="Pfam" id="PF01844">
    <property type="entry name" value="HNH"/>
    <property type="match status" value="1"/>
</dbReference>
<dbReference type="CDD" id="cd00085">
    <property type="entry name" value="HNHc"/>
    <property type="match status" value="1"/>
</dbReference>
<dbReference type="REBASE" id="472927">
    <property type="entry name" value="Gam368ORF9010P"/>
</dbReference>
<organism evidence="1">
    <name type="scientific">Gordonia amarae</name>
    <dbReference type="NCBI Taxonomy" id="36821"/>
    <lineage>
        <taxon>Bacteria</taxon>
        <taxon>Bacillati</taxon>
        <taxon>Actinomycetota</taxon>
        <taxon>Actinomycetes</taxon>
        <taxon>Mycobacteriales</taxon>
        <taxon>Gordoniaceae</taxon>
        <taxon>Gordonia</taxon>
    </lineage>
</organism>
<dbReference type="SMART" id="SM00507">
    <property type="entry name" value="HNHc"/>
    <property type="match status" value="1"/>
</dbReference>
<dbReference type="REBASE" id="472795">
    <property type="entry name" value="Gam374ORF9220P"/>
</dbReference>
<dbReference type="REBASE" id="472792">
    <property type="entry name" value="Gam27808ORF8995P"/>
</dbReference>
<dbReference type="GO" id="GO:0004519">
    <property type="term" value="F:endonuclease activity"/>
    <property type="evidence" value="ECO:0007669"/>
    <property type="project" value="InterPro"/>
</dbReference>
<dbReference type="InterPro" id="IPR002711">
    <property type="entry name" value="HNH"/>
</dbReference>
<dbReference type="GO" id="GO:0003676">
    <property type="term" value="F:nucleic acid binding"/>
    <property type="evidence" value="ECO:0007669"/>
    <property type="project" value="InterPro"/>
</dbReference>
<dbReference type="EMBL" id="CP045810">
    <property type="protein sequence ID" value="QHN39281.1"/>
    <property type="molecule type" value="Genomic_DNA"/>
</dbReference>
<evidence type="ECO:0000313" key="1">
    <source>
        <dbReference type="EMBL" id="QHN39281.1"/>
    </source>
</evidence>
<dbReference type="AlphaFoldDB" id="A0A857LMJ6"/>
<gene>
    <name evidence="1" type="ORF">GII30_08995</name>
</gene>
<reference evidence="1" key="1">
    <citation type="journal article" date="2021" name="Nat. Microbiol.">
        <title>Cocultivation of an ultrasmall environmental parasitic bacterium with lytic ability against bacteria associated with wastewater foams.</title>
        <authorList>
            <person name="Batinovic S."/>
            <person name="Rose J.J.A."/>
            <person name="Ratcliffe J."/>
            <person name="Seviour R.J."/>
            <person name="Petrovski S."/>
        </authorList>
    </citation>
    <scope>NUCLEOTIDE SEQUENCE</scope>
    <source>
        <strain evidence="1">CON44</strain>
    </source>
</reference>
<protein>
    <submittedName>
        <fullName evidence="1">DUF262 domain-containing protein</fullName>
    </submittedName>
</protein>
<dbReference type="REBASE" id="472794">
    <property type="entry name" value="Gam372ORF9000P"/>
</dbReference>
<dbReference type="PANTHER" id="PTHR39639">
    <property type="entry name" value="CHROMOSOME 16, WHOLE GENOME SHOTGUN SEQUENCE"/>
    <property type="match status" value="1"/>
</dbReference>
<dbReference type="Gene3D" id="1.10.30.50">
    <property type="match status" value="1"/>
</dbReference>
<dbReference type="InterPro" id="IPR003615">
    <property type="entry name" value="HNH_nuc"/>
</dbReference>
<proteinExistence type="predicted"/>
<dbReference type="PANTHER" id="PTHR39639:SF1">
    <property type="entry name" value="DUF262 DOMAIN-CONTAINING PROTEIN"/>
    <property type="match status" value="1"/>
</dbReference>
<dbReference type="InterPro" id="IPR004919">
    <property type="entry name" value="GmrSD_N"/>
</dbReference>
<dbReference type="RefSeq" id="WP_005184826.1">
    <property type="nucleotide sequence ID" value="NZ_CP045804.1"/>
</dbReference>
<accession>A0A857LMJ6</accession>